<keyword evidence="5" id="KW-1185">Reference proteome</keyword>
<feature type="region of interest" description="Disordered" evidence="1">
    <location>
        <begin position="41"/>
        <end position="68"/>
    </location>
</feature>
<evidence type="ECO:0000256" key="2">
    <source>
        <dbReference type="SAM" id="Phobius"/>
    </source>
</evidence>
<evidence type="ECO:0000256" key="3">
    <source>
        <dbReference type="SAM" id="SignalP"/>
    </source>
</evidence>
<evidence type="ECO:0000313" key="4">
    <source>
        <dbReference type="EMBL" id="PVI06530.1"/>
    </source>
</evidence>
<organism evidence="4 5">
    <name type="scientific">Periconia macrospinosa</name>
    <dbReference type="NCBI Taxonomy" id="97972"/>
    <lineage>
        <taxon>Eukaryota</taxon>
        <taxon>Fungi</taxon>
        <taxon>Dikarya</taxon>
        <taxon>Ascomycota</taxon>
        <taxon>Pezizomycotina</taxon>
        <taxon>Dothideomycetes</taxon>
        <taxon>Pleosporomycetidae</taxon>
        <taxon>Pleosporales</taxon>
        <taxon>Massarineae</taxon>
        <taxon>Periconiaceae</taxon>
        <taxon>Periconia</taxon>
    </lineage>
</organism>
<keyword evidence="2" id="KW-0812">Transmembrane</keyword>
<reference evidence="4 5" key="1">
    <citation type="journal article" date="2018" name="Sci. Rep.">
        <title>Comparative genomics provides insights into the lifestyle and reveals functional heterogeneity of dark septate endophytic fungi.</title>
        <authorList>
            <person name="Knapp D.G."/>
            <person name="Nemeth J.B."/>
            <person name="Barry K."/>
            <person name="Hainaut M."/>
            <person name="Henrissat B."/>
            <person name="Johnson J."/>
            <person name="Kuo A."/>
            <person name="Lim J.H.P."/>
            <person name="Lipzen A."/>
            <person name="Nolan M."/>
            <person name="Ohm R.A."/>
            <person name="Tamas L."/>
            <person name="Grigoriev I.V."/>
            <person name="Spatafora J.W."/>
            <person name="Nagy L.G."/>
            <person name="Kovacs G.M."/>
        </authorList>
    </citation>
    <scope>NUCLEOTIDE SEQUENCE [LARGE SCALE GENOMIC DNA]</scope>
    <source>
        <strain evidence="4 5">DSE2036</strain>
    </source>
</reference>
<proteinExistence type="predicted"/>
<dbReference type="AlphaFoldDB" id="A0A2V1EAZ5"/>
<feature type="chain" id="PRO_5016096850" evidence="3">
    <location>
        <begin position="22"/>
        <end position="287"/>
    </location>
</feature>
<feature type="transmembrane region" description="Helical" evidence="2">
    <location>
        <begin position="174"/>
        <end position="198"/>
    </location>
</feature>
<dbReference type="EMBL" id="KZ805308">
    <property type="protein sequence ID" value="PVI06530.1"/>
    <property type="molecule type" value="Genomic_DNA"/>
</dbReference>
<keyword evidence="2" id="KW-1133">Transmembrane helix</keyword>
<evidence type="ECO:0000256" key="1">
    <source>
        <dbReference type="SAM" id="MobiDB-lite"/>
    </source>
</evidence>
<keyword evidence="2" id="KW-0472">Membrane</keyword>
<gene>
    <name evidence="4" type="ORF">DM02DRAFT_424769</name>
</gene>
<feature type="compositionally biased region" description="Polar residues" evidence="1">
    <location>
        <begin position="41"/>
        <end position="54"/>
    </location>
</feature>
<dbReference type="OrthoDB" id="3936754at2759"/>
<protein>
    <submittedName>
        <fullName evidence="4">Uncharacterized protein</fullName>
    </submittedName>
</protein>
<keyword evidence="3" id="KW-0732">Signal</keyword>
<dbReference type="Proteomes" id="UP000244855">
    <property type="component" value="Unassembled WGS sequence"/>
</dbReference>
<name>A0A2V1EAZ5_9PLEO</name>
<sequence length="287" mass="31897">MVNPSIIPLLWIATAISHTSALPSRTHCRCTILDASSPSGIISQNPEMVSSPQRPSLHRHRQSSQLSQSDVCHALGPELENFRYTNPKAYSDFIAHSSSTEVWVDPSSPAAAPQSTPTQEEAPLSTTILLQMASRRGMNALGVVASSGQSRRQEPRIRCTTEEVQDFRAYQDSVYTLLALQVIVAFAVLACVVEGVMLTVRWFRNDSEDDDDVDDAPSRSKKPALRLSGAEKRLRAFPSSEPIFSPGVDKKMRSYRSQTWTPSPVYSEKKVFDAWVDEDDEMNRPVM</sequence>
<feature type="signal peptide" evidence="3">
    <location>
        <begin position="1"/>
        <end position="21"/>
    </location>
</feature>
<accession>A0A2V1EAZ5</accession>
<evidence type="ECO:0000313" key="5">
    <source>
        <dbReference type="Proteomes" id="UP000244855"/>
    </source>
</evidence>